<dbReference type="SMART" id="SM00369">
    <property type="entry name" value="LRR_TYP"/>
    <property type="match status" value="3"/>
</dbReference>
<dbReference type="PROSITE" id="PS51450">
    <property type="entry name" value="LRR"/>
    <property type="match status" value="3"/>
</dbReference>
<dbReference type="SUPFAM" id="SSF52058">
    <property type="entry name" value="L domain-like"/>
    <property type="match status" value="1"/>
</dbReference>
<reference evidence="5" key="1">
    <citation type="submission" date="2025-08" db="UniProtKB">
        <authorList>
            <consortium name="RefSeq"/>
        </authorList>
    </citation>
    <scope>IDENTIFICATION</scope>
</reference>
<keyword evidence="3" id="KW-0472">Membrane</keyword>
<keyword evidence="3" id="KW-1133">Transmembrane helix</keyword>
<dbReference type="GeneID" id="108013912"/>
<keyword evidence="3" id="KW-0812">Transmembrane</keyword>
<accession>A0AB39ZK86</accession>
<keyword evidence="4" id="KW-1185">Reference proteome</keyword>
<proteinExistence type="predicted"/>
<evidence type="ECO:0000313" key="5">
    <source>
        <dbReference type="RefSeq" id="XP_016935406.3"/>
    </source>
</evidence>
<keyword evidence="1" id="KW-0433">Leucine-rich repeat</keyword>
<evidence type="ECO:0000256" key="2">
    <source>
        <dbReference type="ARBA" id="ARBA00022737"/>
    </source>
</evidence>
<name>A0AB39ZK86_DROSZ</name>
<gene>
    <name evidence="5" type="primary">LOC108013912</name>
</gene>
<dbReference type="PRINTS" id="PR00019">
    <property type="entry name" value="LEURICHRPT"/>
</dbReference>
<organism evidence="4 5">
    <name type="scientific">Drosophila suzukii</name>
    <name type="common">Spotted-wing drosophila fruit fly</name>
    <dbReference type="NCBI Taxonomy" id="28584"/>
    <lineage>
        <taxon>Eukaryota</taxon>
        <taxon>Metazoa</taxon>
        <taxon>Ecdysozoa</taxon>
        <taxon>Arthropoda</taxon>
        <taxon>Hexapoda</taxon>
        <taxon>Insecta</taxon>
        <taxon>Pterygota</taxon>
        <taxon>Neoptera</taxon>
        <taxon>Endopterygota</taxon>
        <taxon>Diptera</taxon>
        <taxon>Brachycera</taxon>
        <taxon>Muscomorpha</taxon>
        <taxon>Ephydroidea</taxon>
        <taxon>Drosophilidae</taxon>
        <taxon>Drosophila</taxon>
        <taxon>Sophophora</taxon>
    </lineage>
</organism>
<sequence>MKCKTALSFVILIAGSVVIPAAIPLLHLCRCLISYGDEGMTADCSNNFGFDIKCLSRSPQLESLSLAGNELTEVPEELNSTGFEKILRLDLSNNRISNLPSWKFVAMPRLQSLNLSHNYISKLPNEACRIPSVDLSYNNLTDMSNLVGIFKTKATIRGNPIRCACNLTIARRFFVKPTISNLEAIDCIMPGFKVVKPLATQCNQQYNEEQSPSNWKIPFYLFIFLFTFAVGIFSVCKR</sequence>
<dbReference type="Pfam" id="PF13855">
    <property type="entry name" value="LRR_8"/>
    <property type="match status" value="1"/>
</dbReference>
<feature type="transmembrane region" description="Helical" evidence="3">
    <location>
        <begin position="217"/>
        <end position="236"/>
    </location>
</feature>
<dbReference type="InterPro" id="IPR032675">
    <property type="entry name" value="LRR_dom_sf"/>
</dbReference>
<dbReference type="Gene3D" id="3.80.10.10">
    <property type="entry name" value="Ribonuclease Inhibitor"/>
    <property type="match status" value="1"/>
</dbReference>
<dbReference type="PANTHER" id="PTHR24366:SF96">
    <property type="entry name" value="LEUCINE RICH REPEAT CONTAINING 53"/>
    <property type="match status" value="1"/>
</dbReference>
<dbReference type="InterPro" id="IPR001611">
    <property type="entry name" value="Leu-rich_rpt"/>
</dbReference>
<dbReference type="SMART" id="SM00364">
    <property type="entry name" value="LRR_BAC"/>
    <property type="match status" value="3"/>
</dbReference>
<evidence type="ECO:0000256" key="3">
    <source>
        <dbReference type="SAM" id="Phobius"/>
    </source>
</evidence>
<dbReference type="InterPro" id="IPR003591">
    <property type="entry name" value="Leu-rich_rpt_typical-subtyp"/>
</dbReference>
<evidence type="ECO:0000256" key="1">
    <source>
        <dbReference type="ARBA" id="ARBA00022614"/>
    </source>
</evidence>
<protein>
    <submittedName>
        <fullName evidence="5">Leucine-rich repeat-containing protein 55 isoform X1</fullName>
    </submittedName>
</protein>
<dbReference type="PANTHER" id="PTHR24366">
    <property type="entry name" value="IG(IMMUNOGLOBULIN) AND LRR(LEUCINE RICH REPEAT) DOMAINS"/>
    <property type="match status" value="1"/>
</dbReference>
<keyword evidence="2" id="KW-0677">Repeat</keyword>
<evidence type="ECO:0000313" key="4">
    <source>
        <dbReference type="Proteomes" id="UP001652628"/>
    </source>
</evidence>
<dbReference type="Proteomes" id="UP001652628">
    <property type="component" value="Chromosome 3"/>
</dbReference>
<dbReference type="RefSeq" id="XP_016935406.3">
    <property type="nucleotide sequence ID" value="XM_017079917.4"/>
</dbReference>
<dbReference type="AlphaFoldDB" id="A0AB39ZK86"/>